<dbReference type="HOGENOM" id="CLU_1124066_0_0_4"/>
<accession>W0SED1</accession>
<keyword evidence="2" id="KW-1185">Reference proteome</keyword>
<dbReference type="AlphaFoldDB" id="W0SED1"/>
<reference evidence="1 2" key="1">
    <citation type="journal article" date="2014" name="Syst. Appl. Microbiol.">
        <title>Complete genomes of freshwater sulfur oxidizers Sulfuricella denitrificans skB26 and Sulfuritalea hydrogenivorans sk43H: genetic insights into the sulfur oxidation pathway of betaproteobacteria.</title>
        <authorList>
            <person name="Watanabe T."/>
            <person name="Kojima H."/>
            <person name="Fukui M."/>
        </authorList>
    </citation>
    <scope>NUCLEOTIDE SEQUENCE [LARGE SCALE GENOMIC DNA]</scope>
    <source>
        <strain evidence="1">DSM22779</strain>
    </source>
</reference>
<dbReference type="InterPro" id="IPR029058">
    <property type="entry name" value="AB_hydrolase_fold"/>
</dbReference>
<dbReference type="Gene3D" id="3.40.50.1820">
    <property type="entry name" value="alpha/beta hydrolase"/>
    <property type="match status" value="1"/>
</dbReference>
<dbReference type="Proteomes" id="UP000031637">
    <property type="component" value="Chromosome"/>
</dbReference>
<proteinExistence type="predicted"/>
<organism evidence="1 2">
    <name type="scientific">Sulfuritalea hydrogenivorans sk43H</name>
    <dbReference type="NCBI Taxonomy" id="1223802"/>
    <lineage>
        <taxon>Bacteria</taxon>
        <taxon>Pseudomonadati</taxon>
        <taxon>Pseudomonadota</taxon>
        <taxon>Betaproteobacteria</taxon>
        <taxon>Nitrosomonadales</taxon>
        <taxon>Sterolibacteriaceae</taxon>
        <taxon>Sulfuritalea</taxon>
    </lineage>
</organism>
<evidence type="ECO:0000313" key="1">
    <source>
        <dbReference type="EMBL" id="BAO28108.1"/>
    </source>
</evidence>
<dbReference type="STRING" id="1223802.SUTH_00292"/>
<name>W0SED1_9PROT</name>
<protein>
    <submittedName>
        <fullName evidence="1">Uncharacterized protein</fullName>
    </submittedName>
</protein>
<dbReference type="EMBL" id="AP012547">
    <property type="protein sequence ID" value="BAO28108.1"/>
    <property type="molecule type" value="Genomic_DNA"/>
</dbReference>
<gene>
    <name evidence="1" type="ORF">SUTH_00292</name>
</gene>
<dbReference type="KEGG" id="shd:SUTH_00292"/>
<dbReference type="SUPFAM" id="SSF53474">
    <property type="entry name" value="alpha/beta-Hydrolases"/>
    <property type="match status" value="1"/>
</dbReference>
<evidence type="ECO:0000313" key="2">
    <source>
        <dbReference type="Proteomes" id="UP000031637"/>
    </source>
</evidence>
<sequence>MPARDADELLVRAGANSPRVPEAERLGARVKRTRDGRSFALVWRPVGESRGWIVTLHGSGSWAHDEIVLWQPFAQQRQLGIIALQWWFGGGQQSADYYAPPEMRREIEALMTAVGARAENTLLHGFSRGAANLYALVAMDGRTPRPLFRSVIANAGGMSADFPMNRDIAGGRFGPAPFSNTRWWLYCGGGDPNPERDGCPAMRRSQRWLQDRGAQVELTEDPGGDHGGFHRRGQNVDRALDWLLGAR</sequence>